<dbReference type="Gene3D" id="3.40.50.1010">
    <property type="entry name" value="5'-nuclease"/>
    <property type="match status" value="1"/>
</dbReference>
<dbReference type="GO" id="GO:0046872">
    <property type="term" value="F:metal ion binding"/>
    <property type="evidence" value="ECO:0007669"/>
    <property type="project" value="UniProtKB-KW"/>
</dbReference>
<keyword evidence="2" id="KW-0540">Nuclease</keyword>
<name>A0A8J5F1K4_ZINOF</name>
<dbReference type="EMBL" id="JACMSC010000017">
    <property type="protein sequence ID" value="KAG6479316.1"/>
    <property type="molecule type" value="Genomic_DNA"/>
</dbReference>
<dbReference type="Pfam" id="PF00867">
    <property type="entry name" value="XPG_I"/>
    <property type="match status" value="1"/>
</dbReference>
<evidence type="ECO:0000256" key="1">
    <source>
        <dbReference type="ARBA" id="ARBA00022723"/>
    </source>
</evidence>
<protein>
    <recommendedName>
        <fullName evidence="4">XPG-I domain-containing protein</fullName>
    </recommendedName>
</protein>
<dbReference type="InterPro" id="IPR006086">
    <property type="entry name" value="XPG-I_dom"/>
</dbReference>
<dbReference type="InterPro" id="IPR029060">
    <property type="entry name" value="PIN-like_dom_sf"/>
</dbReference>
<evidence type="ECO:0000256" key="3">
    <source>
        <dbReference type="ARBA" id="ARBA00022842"/>
    </source>
</evidence>
<dbReference type="GO" id="GO:0008409">
    <property type="term" value="F:5'-3' exonuclease activity"/>
    <property type="evidence" value="ECO:0007669"/>
    <property type="project" value="TreeGrafter"/>
</dbReference>
<reference evidence="5 6" key="1">
    <citation type="submission" date="2020-08" db="EMBL/GenBank/DDBJ databases">
        <title>Plant Genome Project.</title>
        <authorList>
            <person name="Zhang R.-G."/>
        </authorList>
    </citation>
    <scope>NUCLEOTIDE SEQUENCE [LARGE SCALE GENOMIC DNA]</scope>
    <source>
        <tissue evidence="5">Rhizome</tissue>
    </source>
</reference>
<dbReference type="PANTHER" id="PTHR11081">
    <property type="entry name" value="FLAP ENDONUCLEASE FAMILY MEMBER"/>
    <property type="match status" value="1"/>
</dbReference>
<feature type="domain" description="XPG-I" evidence="4">
    <location>
        <begin position="114"/>
        <end position="169"/>
    </location>
</feature>
<accession>A0A8J5F1K4</accession>
<evidence type="ECO:0000256" key="2">
    <source>
        <dbReference type="ARBA" id="ARBA00022759"/>
    </source>
</evidence>
<dbReference type="PANTHER" id="PTHR11081:SF9">
    <property type="entry name" value="FLAP ENDONUCLEASE 1"/>
    <property type="match status" value="1"/>
</dbReference>
<dbReference type="InterPro" id="IPR003832">
    <property type="entry name" value="DUF212"/>
</dbReference>
<dbReference type="GO" id="GO:0017108">
    <property type="term" value="F:5'-flap endonuclease activity"/>
    <property type="evidence" value="ECO:0007669"/>
    <property type="project" value="TreeGrafter"/>
</dbReference>
<evidence type="ECO:0000313" key="5">
    <source>
        <dbReference type="EMBL" id="KAG6479316.1"/>
    </source>
</evidence>
<comment type="caution">
    <text evidence="5">The sequence shown here is derived from an EMBL/GenBank/DDBJ whole genome shotgun (WGS) entry which is preliminary data.</text>
</comment>
<evidence type="ECO:0000313" key="6">
    <source>
        <dbReference type="Proteomes" id="UP000734854"/>
    </source>
</evidence>
<keyword evidence="2" id="KW-0255">Endonuclease</keyword>
<dbReference type="AlphaFoldDB" id="A0A8J5F1K4"/>
<dbReference type="InterPro" id="IPR006084">
    <property type="entry name" value="XPG/Rad2"/>
</dbReference>
<keyword evidence="3" id="KW-0460">Magnesium</keyword>
<evidence type="ECO:0000259" key="4">
    <source>
        <dbReference type="SMART" id="SM00484"/>
    </source>
</evidence>
<dbReference type="Proteomes" id="UP000734854">
    <property type="component" value="Unassembled WGS sequence"/>
</dbReference>
<organism evidence="5 6">
    <name type="scientific">Zingiber officinale</name>
    <name type="common">Ginger</name>
    <name type="synonym">Amomum zingiber</name>
    <dbReference type="NCBI Taxonomy" id="94328"/>
    <lineage>
        <taxon>Eukaryota</taxon>
        <taxon>Viridiplantae</taxon>
        <taxon>Streptophyta</taxon>
        <taxon>Embryophyta</taxon>
        <taxon>Tracheophyta</taxon>
        <taxon>Spermatophyta</taxon>
        <taxon>Magnoliopsida</taxon>
        <taxon>Liliopsida</taxon>
        <taxon>Zingiberales</taxon>
        <taxon>Zingiberaceae</taxon>
        <taxon>Zingiber</taxon>
    </lineage>
</organism>
<keyword evidence="2" id="KW-0378">Hydrolase</keyword>
<sequence>MPVAVVSSLPLGVDDLADLACNKVLVAAADRDHWYHWATRQASHLGDQGNDIDFRAAVVTAVATLLGLERGFSDSIFGMSVVFSTLVMYDAQLLTFAVCKLVIWRELKVQKKDCQALYKSDKVFAVALEDMDTLTFGALRFLHHLMDPNSKKISVMEFEVSRVLEELRLTMDQFIDLCILSDVIIVIALKYDNACVVEYGASAATVTCLCYLDLI</sequence>
<gene>
    <name evidence="5" type="ORF">ZIOFF_062779</name>
</gene>
<keyword evidence="6" id="KW-1185">Reference proteome</keyword>
<proteinExistence type="predicted"/>
<keyword evidence="1" id="KW-0479">Metal-binding</keyword>
<dbReference type="Pfam" id="PF02681">
    <property type="entry name" value="DUF212"/>
    <property type="match status" value="1"/>
</dbReference>
<dbReference type="SUPFAM" id="SSF88723">
    <property type="entry name" value="PIN domain-like"/>
    <property type="match status" value="1"/>
</dbReference>
<dbReference type="SMART" id="SM00484">
    <property type="entry name" value="XPGI"/>
    <property type="match status" value="1"/>
</dbReference>